<accession>A0ACC1HRR2</accession>
<sequence>MHAYFYDNEEGDQRKPHNSGMPVSLKDLNSIGINYMRLGGTTQDQIRQVDELCRAQNYKNRDEICISPERLENYEEKIKTFFAEHIHEDEEVRFILEGTGYFDVRDKQDRWVRIAVEQSDLLIIPAGIYHRFTLDENNYIKAMRIFKEDPKWTPINRPEAETNKYRTEYLRSIGSA</sequence>
<reference evidence="1" key="1">
    <citation type="submission" date="2022-06" db="EMBL/GenBank/DDBJ databases">
        <title>Phylogenomic reconstructions and comparative analyses of Kickxellomycotina fungi.</title>
        <authorList>
            <person name="Reynolds N.K."/>
            <person name="Stajich J.E."/>
            <person name="Barry K."/>
            <person name="Grigoriev I.V."/>
            <person name="Crous P."/>
            <person name="Smith M.E."/>
        </authorList>
    </citation>
    <scope>NUCLEOTIDE SEQUENCE</scope>
    <source>
        <strain evidence="1">RSA 2271</strain>
    </source>
</reference>
<name>A0ACC1HRR2_9FUNG</name>
<dbReference type="EC" id="1.13.11.5" evidence="1"/>
<protein>
    <submittedName>
        <fullName evidence="1">1,2-dihydroxy-3-keto-5-methylthiopentene dioxygenase</fullName>
        <ecNumber evidence="1">1.13.11.5</ecNumber>
    </submittedName>
</protein>
<evidence type="ECO:0000313" key="1">
    <source>
        <dbReference type="EMBL" id="KAJ1678361.1"/>
    </source>
</evidence>
<gene>
    <name evidence="1" type="primary">ADI1_2</name>
    <name evidence="1" type="ORF">EV182_004204</name>
</gene>
<organism evidence="1 2">
    <name type="scientific">Spiromyces aspiralis</name>
    <dbReference type="NCBI Taxonomy" id="68401"/>
    <lineage>
        <taxon>Eukaryota</taxon>
        <taxon>Fungi</taxon>
        <taxon>Fungi incertae sedis</taxon>
        <taxon>Zoopagomycota</taxon>
        <taxon>Kickxellomycotina</taxon>
        <taxon>Kickxellomycetes</taxon>
        <taxon>Kickxellales</taxon>
        <taxon>Kickxellaceae</taxon>
        <taxon>Spiromyces</taxon>
    </lineage>
</organism>
<keyword evidence="1" id="KW-0223">Dioxygenase</keyword>
<keyword evidence="2" id="KW-1185">Reference proteome</keyword>
<comment type="caution">
    <text evidence="1">The sequence shown here is derived from an EMBL/GenBank/DDBJ whole genome shotgun (WGS) entry which is preliminary data.</text>
</comment>
<keyword evidence="1" id="KW-0560">Oxidoreductase</keyword>
<proteinExistence type="predicted"/>
<dbReference type="EMBL" id="JAMZIH010001243">
    <property type="protein sequence ID" value="KAJ1678361.1"/>
    <property type="molecule type" value="Genomic_DNA"/>
</dbReference>
<evidence type="ECO:0000313" key="2">
    <source>
        <dbReference type="Proteomes" id="UP001145114"/>
    </source>
</evidence>
<dbReference type="Proteomes" id="UP001145114">
    <property type="component" value="Unassembled WGS sequence"/>
</dbReference>